<dbReference type="SUPFAM" id="SSF56112">
    <property type="entry name" value="Protein kinase-like (PK-like)"/>
    <property type="match status" value="1"/>
</dbReference>
<feature type="domain" description="Protein kinase" evidence="9">
    <location>
        <begin position="25"/>
        <end position="289"/>
    </location>
</feature>
<dbReference type="PANTHER" id="PTHR43289">
    <property type="entry name" value="MITOGEN-ACTIVATED PROTEIN KINASE KINASE KINASE 20-RELATED"/>
    <property type="match status" value="1"/>
</dbReference>
<evidence type="ECO:0000256" key="2">
    <source>
        <dbReference type="ARBA" id="ARBA00022527"/>
    </source>
</evidence>
<evidence type="ECO:0000259" key="9">
    <source>
        <dbReference type="PROSITE" id="PS50011"/>
    </source>
</evidence>
<dbReference type="CDD" id="cd14014">
    <property type="entry name" value="STKc_PknB_like"/>
    <property type="match status" value="1"/>
</dbReference>
<proteinExistence type="predicted"/>
<organism evidence="10 11">
    <name type="scientific">Streptosporangium vulgare</name>
    <dbReference type="NCBI Taxonomy" id="46190"/>
    <lineage>
        <taxon>Bacteria</taxon>
        <taxon>Bacillati</taxon>
        <taxon>Actinomycetota</taxon>
        <taxon>Actinomycetes</taxon>
        <taxon>Streptosporangiales</taxon>
        <taxon>Streptosporangiaceae</taxon>
        <taxon>Streptosporangium</taxon>
    </lineage>
</organism>
<feature type="region of interest" description="Disordered" evidence="8">
    <location>
        <begin position="390"/>
        <end position="431"/>
    </location>
</feature>
<feature type="compositionally biased region" description="Low complexity" evidence="8">
    <location>
        <begin position="403"/>
        <end position="431"/>
    </location>
</feature>
<dbReference type="PANTHER" id="PTHR43289:SF6">
    <property type="entry name" value="SERINE_THREONINE-PROTEIN KINASE NEKL-3"/>
    <property type="match status" value="1"/>
</dbReference>
<keyword evidence="6 7" id="KW-0067">ATP-binding</keyword>
<dbReference type="Pfam" id="PF00069">
    <property type="entry name" value="Pkinase"/>
    <property type="match status" value="1"/>
</dbReference>
<evidence type="ECO:0000256" key="6">
    <source>
        <dbReference type="ARBA" id="ARBA00022840"/>
    </source>
</evidence>
<evidence type="ECO:0000256" key="7">
    <source>
        <dbReference type="PROSITE-ProRule" id="PRU10141"/>
    </source>
</evidence>
<dbReference type="PROSITE" id="PS00108">
    <property type="entry name" value="PROTEIN_KINASE_ST"/>
    <property type="match status" value="1"/>
</dbReference>
<sequence length="555" mass="58161">MSGSESVAGIVGVWEGTAAVLAGRYRLDELIGRGGTGEVWRGYDLRPGWAVAVKILSPTVADAATRERFAREARTAARVVHPNVVTVLDMGEHEDRPYLVMELLTGRDLAAELAGRGPLSVPEACHLAGQAALGLDAAHRAGVVHRDVKPANLYLGTTGTLKVVDFGTARVATEAAMRLTSAGSVIGTAAYLSPEQILGEPGNAASDLYALGCVCYELLCGRPPFVGPATEVISQHVRDRPDPLRRYRPDVQVELERLVLAMLEKDPGARPTGGEVVRGLAGAARHASAPRDIAPPAPPPAATPAPTSAYDTVSPETTPVSASTYETVSPTATPKPVPAQVPGAGVLSALTRGRSPGRSVAIALGVVAVLVATALWALVPSDPVGRTGTAVPTAIGAATPSGTRSPARPVSSSPTPAVSRSASPAPVRPSARGWQDLLPAFHRAVTDQERQGKIDRKVAREIRERIVKVARAVQRGENEKARDELRKLGRDLSEARRRGKLASDGPLIVFLRDSGFVFQPGGRDRGPGRHHSKGNDEEGGDADGENGDDDAEDDD</sequence>
<feature type="compositionally biased region" description="Acidic residues" evidence="8">
    <location>
        <begin position="537"/>
        <end position="555"/>
    </location>
</feature>
<evidence type="ECO:0000256" key="3">
    <source>
        <dbReference type="ARBA" id="ARBA00022679"/>
    </source>
</evidence>
<keyword evidence="5 10" id="KW-0418">Kinase</keyword>
<feature type="region of interest" description="Disordered" evidence="8">
    <location>
        <begin position="516"/>
        <end position="555"/>
    </location>
</feature>
<keyword evidence="2" id="KW-0723">Serine/threonine-protein kinase</keyword>
<protein>
    <recommendedName>
        <fullName evidence="1">non-specific serine/threonine protein kinase</fullName>
        <ecNumber evidence="1">2.7.11.1</ecNumber>
    </recommendedName>
</protein>
<feature type="compositionally biased region" description="Pro residues" evidence="8">
    <location>
        <begin position="293"/>
        <end position="303"/>
    </location>
</feature>
<dbReference type="RefSeq" id="WP_386153162.1">
    <property type="nucleotide sequence ID" value="NZ_JBHMBS010000001.1"/>
</dbReference>
<name>A0ABV5T4D8_9ACTN</name>
<dbReference type="InterPro" id="IPR011009">
    <property type="entry name" value="Kinase-like_dom_sf"/>
</dbReference>
<dbReference type="Proteomes" id="UP001589610">
    <property type="component" value="Unassembled WGS sequence"/>
</dbReference>
<dbReference type="Gene3D" id="3.30.200.20">
    <property type="entry name" value="Phosphorylase Kinase, domain 1"/>
    <property type="match status" value="1"/>
</dbReference>
<dbReference type="EC" id="2.7.11.1" evidence="1"/>
<reference evidence="10 11" key="1">
    <citation type="submission" date="2024-09" db="EMBL/GenBank/DDBJ databases">
        <authorList>
            <person name="Sun Q."/>
            <person name="Mori K."/>
        </authorList>
    </citation>
    <scope>NUCLEOTIDE SEQUENCE [LARGE SCALE GENOMIC DNA]</scope>
    <source>
        <strain evidence="10 11">JCM 3028</strain>
    </source>
</reference>
<feature type="compositionally biased region" description="Polar residues" evidence="8">
    <location>
        <begin position="310"/>
        <end position="332"/>
    </location>
</feature>
<dbReference type="SMART" id="SM00220">
    <property type="entry name" value="S_TKc"/>
    <property type="match status" value="1"/>
</dbReference>
<keyword evidence="4 7" id="KW-0547">Nucleotide-binding</keyword>
<keyword evidence="3" id="KW-0808">Transferase</keyword>
<dbReference type="PROSITE" id="PS50011">
    <property type="entry name" value="PROTEIN_KINASE_DOM"/>
    <property type="match status" value="1"/>
</dbReference>
<dbReference type="InterPro" id="IPR008271">
    <property type="entry name" value="Ser/Thr_kinase_AS"/>
</dbReference>
<evidence type="ECO:0000313" key="10">
    <source>
        <dbReference type="EMBL" id="MFB9673958.1"/>
    </source>
</evidence>
<evidence type="ECO:0000256" key="8">
    <source>
        <dbReference type="SAM" id="MobiDB-lite"/>
    </source>
</evidence>
<accession>A0ABV5T4D8</accession>
<evidence type="ECO:0000256" key="1">
    <source>
        <dbReference type="ARBA" id="ARBA00012513"/>
    </source>
</evidence>
<dbReference type="InterPro" id="IPR000719">
    <property type="entry name" value="Prot_kinase_dom"/>
</dbReference>
<gene>
    <name evidence="10" type="ORF">ACFFRH_00550</name>
</gene>
<evidence type="ECO:0000256" key="5">
    <source>
        <dbReference type="ARBA" id="ARBA00022777"/>
    </source>
</evidence>
<dbReference type="Gene3D" id="1.10.510.10">
    <property type="entry name" value="Transferase(Phosphotransferase) domain 1"/>
    <property type="match status" value="1"/>
</dbReference>
<feature type="binding site" evidence="7">
    <location>
        <position position="54"/>
    </location>
    <ligand>
        <name>ATP</name>
        <dbReference type="ChEBI" id="CHEBI:30616"/>
    </ligand>
</feature>
<dbReference type="PROSITE" id="PS00107">
    <property type="entry name" value="PROTEIN_KINASE_ATP"/>
    <property type="match status" value="1"/>
</dbReference>
<evidence type="ECO:0000256" key="4">
    <source>
        <dbReference type="ARBA" id="ARBA00022741"/>
    </source>
</evidence>
<dbReference type="EMBL" id="JBHMBS010000001">
    <property type="protein sequence ID" value="MFB9673958.1"/>
    <property type="molecule type" value="Genomic_DNA"/>
</dbReference>
<dbReference type="GO" id="GO:0016301">
    <property type="term" value="F:kinase activity"/>
    <property type="evidence" value="ECO:0007669"/>
    <property type="project" value="UniProtKB-KW"/>
</dbReference>
<feature type="region of interest" description="Disordered" evidence="8">
    <location>
        <begin position="281"/>
        <end position="339"/>
    </location>
</feature>
<dbReference type="InterPro" id="IPR017441">
    <property type="entry name" value="Protein_kinase_ATP_BS"/>
</dbReference>
<keyword evidence="11" id="KW-1185">Reference proteome</keyword>
<comment type="caution">
    <text evidence="10">The sequence shown here is derived from an EMBL/GenBank/DDBJ whole genome shotgun (WGS) entry which is preliminary data.</text>
</comment>
<evidence type="ECO:0000313" key="11">
    <source>
        <dbReference type="Proteomes" id="UP001589610"/>
    </source>
</evidence>